<dbReference type="InterPro" id="IPR023534">
    <property type="entry name" value="Rof/RNase_P-like"/>
</dbReference>
<comment type="subcellular location">
    <subcellularLocation>
        <location evidence="6">Cytoplasm</location>
    </subcellularLocation>
</comment>
<dbReference type="Pfam" id="PF01868">
    <property type="entry name" value="RNase_P-MRP_p29"/>
    <property type="match status" value="1"/>
</dbReference>
<dbReference type="SMART" id="SM00538">
    <property type="entry name" value="POP4"/>
    <property type="match status" value="1"/>
</dbReference>
<dbReference type="HAMAP" id="MF_00754">
    <property type="entry name" value="RNase_P_1"/>
    <property type="match status" value="1"/>
</dbReference>
<dbReference type="GO" id="GO:0005737">
    <property type="term" value="C:cytoplasm"/>
    <property type="evidence" value="ECO:0007669"/>
    <property type="project" value="UniProtKB-SubCell"/>
</dbReference>
<keyword evidence="3 6" id="KW-0540">Nuclease</keyword>
<keyword evidence="4 6" id="KW-0255">Endonuclease</keyword>
<dbReference type="InterPro" id="IPR002730">
    <property type="entry name" value="Rpp29/RNP1"/>
</dbReference>
<proteinExistence type="inferred from homology"/>
<dbReference type="GO" id="GO:0003723">
    <property type="term" value="F:RNA binding"/>
    <property type="evidence" value="ECO:0007669"/>
    <property type="project" value="InterPro"/>
</dbReference>
<reference evidence="7" key="1">
    <citation type="journal article" date="2020" name="mSystems">
        <title>Genome- and Community-Level Interaction Insights into Carbon Utilization and Element Cycling Functions of Hydrothermarchaeota in Hydrothermal Sediment.</title>
        <authorList>
            <person name="Zhou Z."/>
            <person name="Liu Y."/>
            <person name="Xu W."/>
            <person name="Pan J."/>
            <person name="Luo Z.H."/>
            <person name="Li M."/>
        </authorList>
    </citation>
    <scope>NUCLEOTIDE SEQUENCE [LARGE SCALE GENOMIC DNA]</scope>
    <source>
        <strain evidence="7">SpSt-16</strain>
    </source>
</reference>
<dbReference type="GO" id="GO:0001682">
    <property type="term" value="P:tRNA 5'-leader removal"/>
    <property type="evidence" value="ECO:0007669"/>
    <property type="project" value="UniProtKB-UniRule"/>
</dbReference>
<dbReference type="GO" id="GO:0004526">
    <property type="term" value="F:ribonuclease P activity"/>
    <property type="evidence" value="ECO:0007669"/>
    <property type="project" value="UniProtKB-UniRule"/>
</dbReference>
<comment type="similarity">
    <text evidence="6">Belongs to the eukaryotic/archaeal RNase P protein component 1 family.</text>
</comment>
<dbReference type="EMBL" id="DSGT01000003">
    <property type="protein sequence ID" value="HEW52864.1"/>
    <property type="molecule type" value="Genomic_DNA"/>
</dbReference>
<keyword evidence="1 6" id="KW-0963">Cytoplasm</keyword>
<accession>A0A7C2ZPV8</accession>
<organism evidence="7">
    <name type="scientific">Ignisphaera aggregans</name>
    <dbReference type="NCBI Taxonomy" id="334771"/>
    <lineage>
        <taxon>Archaea</taxon>
        <taxon>Thermoproteota</taxon>
        <taxon>Thermoprotei</taxon>
        <taxon>Desulfurococcales</taxon>
        <taxon>Desulfurococcaceae</taxon>
        <taxon>Ignisphaera</taxon>
    </lineage>
</organism>
<comment type="catalytic activity">
    <reaction evidence="6">
        <text>Endonucleolytic cleavage of RNA, removing 5'-extranucleotides from tRNA precursor.</text>
        <dbReference type="EC" id="3.1.26.5"/>
    </reaction>
</comment>
<dbReference type="SUPFAM" id="SSF101744">
    <property type="entry name" value="Rof/RNase P subunit-like"/>
    <property type="match status" value="1"/>
</dbReference>
<keyword evidence="2 6" id="KW-0819">tRNA processing</keyword>
<sequence length="94" mass="10786">MPLNKKNLIYHELIGLKIEVLSHSDPTLRGRSGSIVDETMYTLKILDEKSGKIITVPKLYGIFKFELNPRNHVIVDGTLISARPEDRLKKMLRK</sequence>
<comment type="caution">
    <text evidence="7">The sequence shown here is derived from an EMBL/GenBank/DDBJ whole genome shotgun (WGS) entry which is preliminary data.</text>
</comment>
<evidence type="ECO:0000256" key="4">
    <source>
        <dbReference type="ARBA" id="ARBA00022759"/>
    </source>
</evidence>
<comment type="function">
    <text evidence="6">Part of ribonuclease P, a protein complex that generates mature tRNA molecules by cleaving their 5'-ends.</text>
</comment>
<dbReference type="InterPro" id="IPR023538">
    <property type="entry name" value="RNP1"/>
</dbReference>
<evidence type="ECO:0000256" key="3">
    <source>
        <dbReference type="ARBA" id="ARBA00022722"/>
    </source>
</evidence>
<dbReference type="InterPro" id="IPR036980">
    <property type="entry name" value="RNase_P/MRP_Rpp29_sf"/>
</dbReference>
<evidence type="ECO:0000313" key="7">
    <source>
        <dbReference type="EMBL" id="HEW52864.1"/>
    </source>
</evidence>
<dbReference type="AlphaFoldDB" id="A0A7C2ZPV8"/>
<evidence type="ECO:0000256" key="6">
    <source>
        <dbReference type="HAMAP-Rule" id="MF_00754"/>
    </source>
</evidence>
<evidence type="ECO:0000256" key="5">
    <source>
        <dbReference type="ARBA" id="ARBA00022801"/>
    </source>
</evidence>
<dbReference type="Gene3D" id="2.30.30.210">
    <property type="entry name" value="Ribonuclease P/MRP, subunit p29"/>
    <property type="match status" value="1"/>
</dbReference>
<evidence type="ECO:0000256" key="1">
    <source>
        <dbReference type="ARBA" id="ARBA00022490"/>
    </source>
</evidence>
<keyword evidence="5 6" id="KW-0378">Hydrolase</keyword>
<protein>
    <recommendedName>
        <fullName evidence="6">Ribonuclease P protein component 1</fullName>
        <shortName evidence="6">RNase P component 1</shortName>
        <ecNumber evidence="6">3.1.26.5</ecNumber>
    </recommendedName>
    <alternativeName>
        <fullName evidence="6">Rpp29</fullName>
    </alternativeName>
</protein>
<gene>
    <name evidence="6" type="primary">rnp1</name>
    <name evidence="7" type="ORF">ENO77_01650</name>
</gene>
<evidence type="ECO:0000256" key="2">
    <source>
        <dbReference type="ARBA" id="ARBA00022694"/>
    </source>
</evidence>
<comment type="subunit">
    <text evidence="6">Consists of a catalytic RNA component and at least 4-5 protein subunits.</text>
</comment>
<dbReference type="GO" id="GO:0030677">
    <property type="term" value="C:ribonuclease P complex"/>
    <property type="evidence" value="ECO:0007669"/>
    <property type="project" value="UniProtKB-UniRule"/>
</dbReference>
<dbReference type="EC" id="3.1.26.5" evidence="6"/>
<name>A0A7C2ZPV8_9CREN</name>